<evidence type="ECO:0000259" key="1">
    <source>
        <dbReference type="Pfam" id="PF00149"/>
    </source>
</evidence>
<organism evidence="2 3">
    <name type="scientific">Rhodovulum bhavnagarense</name>
    <dbReference type="NCBI Taxonomy" id="992286"/>
    <lineage>
        <taxon>Bacteria</taxon>
        <taxon>Pseudomonadati</taxon>
        <taxon>Pseudomonadota</taxon>
        <taxon>Alphaproteobacteria</taxon>
        <taxon>Rhodobacterales</taxon>
        <taxon>Paracoccaceae</taxon>
        <taxon>Rhodovulum</taxon>
    </lineage>
</organism>
<accession>A0A4R2R8U9</accession>
<dbReference type="InterPro" id="IPR029052">
    <property type="entry name" value="Metallo-depent_PP-like"/>
</dbReference>
<evidence type="ECO:0000313" key="2">
    <source>
        <dbReference type="EMBL" id="TCP58357.1"/>
    </source>
</evidence>
<dbReference type="GO" id="GO:0005737">
    <property type="term" value="C:cytoplasm"/>
    <property type="evidence" value="ECO:0007669"/>
    <property type="project" value="TreeGrafter"/>
</dbReference>
<dbReference type="PANTHER" id="PTHR42850:SF4">
    <property type="entry name" value="ZINC-DEPENDENT ENDOPOLYPHOSPHATASE"/>
    <property type="match status" value="1"/>
</dbReference>
<dbReference type="SUPFAM" id="SSF56300">
    <property type="entry name" value="Metallo-dependent phosphatases"/>
    <property type="match status" value="1"/>
</dbReference>
<dbReference type="Pfam" id="PF00149">
    <property type="entry name" value="Metallophos"/>
    <property type="match status" value="1"/>
</dbReference>
<dbReference type="GO" id="GO:0110154">
    <property type="term" value="P:RNA decapping"/>
    <property type="evidence" value="ECO:0007669"/>
    <property type="project" value="TreeGrafter"/>
</dbReference>
<dbReference type="GO" id="GO:0008803">
    <property type="term" value="F:bis(5'-nucleosyl)-tetraphosphatase (symmetrical) activity"/>
    <property type="evidence" value="ECO:0007669"/>
    <property type="project" value="TreeGrafter"/>
</dbReference>
<dbReference type="PANTHER" id="PTHR42850">
    <property type="entry name" value="METALLOPHOSPHOESTERASE"/>
    <property type="match status" value="1"/>
</dbReference>
<comment type="caution">
    <text evidence="2">The sequence shown here is derived from an EMBL/GenBank/DDBJ whole genome shotgun (WGS) entry which is preliminary data.</text>
</comment>
<dbReference type="Gene3D" id="3.60.21.10">
    <property type="match status" value="1"/>
</dbReference>
<proteinExistence type="predicted"/>
<dbReference type="OrthoDB" id="9807890at2"/>
<feature type="domain" description="Calcineurin-like phosphoesterase" evidence="1">
    <location>
        <begin position="31"/>
        <end position="180"/>
    </location>
</feature>
<dbReference type="InterPro" id="IPR004843">
    <property type="entry name" value="Calcineurin-like_PHP"/>
</dbReference>
<gene>
    <name evidence="2" type="ORF">EV663_1354</name>
</gene>
<evidence type="ECO:0000313" key="3">
    <source>
        <dbReference type="Proteomes" id="UP000295050"/>
    </source>
</evidence>
<dbReference type="GO" id="GO:0016791">
    <property type="term" value="F:phosphatase activity"/>
    <property type="evidence" value="ECO:0007669"/>
    <property type="project" value="TreeGrafter"/>
</dbReference>
<reference evidence="2 3" key="1">
    <citation type="submission" date="2019-03" db="EMBL/GenBank/DDBJ databases">
        <title>Genomic Encyclopedia of Type Strains, Phase IV (KMG-IV): sequencing the most valuable type-strain genomes for metagenomic binning, comparative biology and taxonomic classification.</title>
        <authorList>
            <person name="Goeker M."/>
        </authorList>
    </citation>
    <scope>NUCLEOTIDE SEQUENCE [LARGE SCALE GENOMIC DNA]</scope>
    <source>
        <strain evidence="2 3">DSM 24766</strain>
    </source>
</reference>
<dbReference type="InterPro" id="IPR050126">
    <property type="entry name" value="Ap4A_hydrolase"/>
</dbReference>
<dbReference type="EMBL" id="SLXU01000035">
    <property type="protein sequence ID" value="TCP58357.1"/>
    <property type="molecule type" value="Genomic_DNA"/>
</dbReference>
<dbReference type="AlphaFoldDB" id="A0A4R2R8U9"/>
<dbReference type="Proteomes" id="UP000295050">
    <property type="component" value="Unassembled WGS sequence"/>
</dbReference>
<name>A0A4R2R8U9_9RHOB</name>
<keyword evidence="3" id="KW-1185">Reference proteome</keyword>
<dbReference type="RefSeq" id="WP_132953396.1">
    <property type="nucleotide sequence ID" value="NZ_SLXU01000035.1"/>
</dbReference>
<protein>
    <submittedName>
        <fullName evidence="2">Serine/threonine protein phosphatase 1</fullName>
    </submittedName>
</protein>
<sequence>MIRALKKRLFSRPALRPAHTSIKTLAPETAFFAVGDVHGTLAPLKSLLAVLDDHDPNCPIVFVGDYVDRGEDSAGVLRFMCGMVERSHRDILCLRGNHEQMLLDFLVDPVTTAPVWFSAGGRHTLGSYGLTPGRMKTADDLKRLRDEFRTRLGERTERWLHELPLSWQNGNVLVSHAGADPEIDFVDQPHDALLWGTARHPDRDRADDGWIVQGHLTRETARIEGRRILLDSGAYATSILSAAYLSQGSLRFFNSSHPNRS</sequence>